<accession>F9WHV5</accession>
<dbReference type="AlphaFoldDB" id="F9WHV5"/>
<evidence type="ECO:0000313" key="2">
    <source>
        <dbReference type="EMBL" id="CCD16900.1"/>
    </source>
</evidence>
<evidence type="ECO:0000313" key="3">
    <source>
        <dbReference type="Proteomes" id="UP000000702"/>
    </source>
</evidence>
<feature type="compositionally biased region" description="Basic and acidic residues" evidence="1">
    <location>
        <begin position="19"/>
        <end position="43"/>
    </location>
</feature>
<dbReference type="Proteomes" id="UP000000702">
    <property type="component" value="Unassembled WGS sequence"/>
</dbReference>
<feature type="region of interest" description="Disordered" evidence="1">
    <location>
        <begin position="19"/>
        <end position="62"/>
    </location>
</feature>
<keyword evidence="3" id="KW-1185">Reference proteome</keyword>
<dbReference type="OMA" id="ASWIHER"/>
<reference evidence="3" key="1">
    <citation type="submission" date="2011-07" db="EMBL/GenBank/DDBJ databases">
        <title>Divergent evolution of antigenic variation in African trypanosomes.</title>
        <authorList>
            <person name="Jackson A.P."/>
            <person name="Berry A."/>
            <person name="Allison H.C."/>
            <person name="Burton P."/>
            <person name="Anderson J."/>
            <person name="Aslett M."/>
            <person name="Brown R."/>
            <person name="Corton N."/>
            <person name="Harris D."/>
            <person name="Hauser H."/>
            <person name="Gamble J."/>
            <person name="Gilderthorp R."/>
            <person name="McQuillan J."/>
            <person name="Quail M.A."/>
            <person name="Sanders M."/>
            <person name="Van Tonder A."/>
            <person name="Ginger M.L."/>
            <person name="Donelson J.E."/>
            <person name="Field M.C."/>
            <person name="Barry J.D."/>
            <person name="Berriman M."/>
            <person name="Hertz-Fowler C."/>
        </authorList>
    </citation>
    <scope>NUCLEOTIDE SEQUENCE [LARGE SCALE GENOMIC DNA]</scope>
    <source>
        <strain evidence="3">IL3000</strain>
    </source>
</reference>
<gene>
    <name evidence="2" type="ORF">TCIL3000_0_17830</name>
</gene>
<sequence>MFQQLFRTRNGSRCMEWQDNREQVQQKGRRQEPRSHGENDRNPPRSSGGSCNLRPEEGGDEPMHVEDQLKLQLFRVYASVNRQHEWFLLHEANARSLLEEAEKLRLCFLPDLPSLAEGLQNDAHTCPTQQPPELCGAVEPSPFELPCASLPSATERLDTEEGGCRGVDSAVQPSAAWRGEGCWVPSRSSESYGVDPTVITGRHCEEPLNRLVPYYLLQLTPAWVHEQLGSQSVNLREDKGMITTLEDSTTSLMGLLLPILRSLRDILGLVHWRMTSGGSDPERHPDINAGGLFEAARHLFYLLHEVLSCMSLRLVPSCALTDEERVEALQILDFFSREWERLMFVMCGEGSHSPNDTCHNSHHGGPPLVSKPVPPSVVGEAFSFLSSHYLQSVSAGSGDEFMGVA</sequence>
<dbReference type="VEuPathDB" id="TriTrypDB:TcIL3000_0_17830"/>
<comment type="caution">
    <text evidence="2">The sequence shown here is derived from an EMBL/GenBank/DDBJ whole genome shotgun (WGS) entry which is preliminary data.</text>
</comment>
<evidence type="ECO:0000256" key="1">
    <source>
        <dbReference type="SAM" id="MobiDB-lite"/>
    </source>
</evidence>
<proteinExistence type="predicted"/>
<protein>
    <submittedName>
        <fullName evidence="2">WGS project CAEQ00000000 data, annotated contig 697</fullName>
    </submittedName>
</protein>
<name>F9WHV5_TRYCI</name>
<reference evidence="2 3" key="2">
    <citation type="journal article" date="2012" name="Proc. Natl. Acad. Sci. U.S.A.">
        <title>Antigenic diversity is generated by distinct evolutionary mechanisms in African trypanosome species.</title>
        <authorList>
            <person name="Jackson A.P."/>
            <person name="Berry A."/>
            <person name="Aslett M."/>
            <person name="Allison H.C."/>
            <person name="Burton P."/>
            <person name="Vavrova-Anderson J."/>
            <person name="Brown R."/>
            <person name="Browne H."/>
            <person name="Corton N."/>
            <person name="Hauser H."/>
            <person name="Gamble J."/>
            <person name="Gilderthorp R."/>
            <person name="Marcello L."/>
            <person name="McQuillan J."/>
            <person name="Otto T.D."/>
            <person name="Quail M.A."/>
            <person name="Sanders M.J."/>
            <person name="van Tonder A."/>
            <person name="Ginger M.L."/>
            <person name="Field M.C."/>
            <person name="Barry J.D."/>
            <person name="Hertz-Fowler C."/>
            <person name="Berriman M."/>
        </authorList>
    </citation>
    <scope>NUCLEOTIDE SEQUENCE [LARGE SCALE GENOMIC DNA]</scope>
    <source>
        <strain evidence="2 3">IL3000</strain>
    </source>
</reference>
<dbReference type="EMBL" id="CAEQ01002489">
    <property type="protein sequence ID" value="CCD16900.1"/>
    <property type="molecule type" value="Genomic_DNA"/>
</dbReference>
<organism evidence="2 3">
    <name type="scientific">Trypanosoma congolense (strain IL3000)</name>
    <dbReference type="NCBI Taxonomy" id="1068625"/>
    <lineage>
        <taxon>Eukaryota</taxon>
        <taxon>Discoba</taxon>
        <taxon>Euglenozoa</taxon>
        <taxon>Kinetoplastea</taxon>
        <taxon>Metakinetoplastina</taxon>
        <taxon>Trypanosomatida</taxon>
        <taxon>Trypanosomatidae</taxon>
        <taxon>Trypanosoma</taxon>
        <taxon>Nannomonas</taxon>
    </lineage>
</organism>